<dbReference type="EMBL" id="LIAE01006406">
    <property type="protein sequence ID" value="PAV90056.1"/>
    <property type="molecule type" value="Genomic_DNA"/>
</dbReference>
<sequence>MHLQNSPRDESCWYMRMSYRLQTREQMHYVLSIYAALTMAVSIVIPTVAMLICSLLIIKQFTFKELGESFSQRRKCVIRMTVATTLSHLLLEGPATLTHGAQAILGSNITSLICVLNQANNLLSVVNATIPFFVFLMCNEQFKYMTVTYLKGLLQSDGNRRKAYMQQAVMRCNRASRVETERSFVETKLISKTSNNV</sequence>
<evidence type="ECO:0000256" key="1">
    <source>
        <dbReference type="SAM" id="Phobius"/>
    </source>
</evidence>
<evidence type="ECO:0000313" key="3">
    <source>
        <dbReference type="Proteomes" id="UP000218231"/>
    </source>
</evidence>
<dbReference type="Gene3D" id="1.20.1070.10">
    <property type="entry name" value="Rhodopsin 7-helix transmembrane proteins"/>
    <property type="match status" value="1"/>
</dbReference>
<name>A0A2A2LUZ2_9BILA</name>
<evidence type="ECO:0008006" key="4">
    <source>
        <dbReference type="Google" id="ProtNLM"/>
    </source>
</evidence>
<dbReference type="STRING" id="2018661.A0A2A2LUZ2"/>
<comment type="caution">
    <text evidence="2">The sequence shown here is derived from an EMBL/GenBank/DDBJ whole genome shotgun (WGS) entry which is preliminary data.</text>
</comment>
<protein>
    <recommendedName>
        <fullName evidence="4">G-protein coupled receptors family 1 profile domain-containing protein</fullName>
    </recommendedName>
</protein>
<keyword evidence="1" id="KW-0812">Transmembrane</keyword>
<keyword evidence="3" id="KW-1185">Reference proteome</keyword>
<keyword evidence="1" id="KW-1133">Transmembrane helix</keyword>
<evidence type="ECO:0000313" key="2">
    <source>
        <dbReference type="EMBL" id="PAV90056.1"/>
    </source>
</evidence>
<dbReference type="AlphaFoldDB" id="A0A2A2LUZ2"/>
<accession>A0A2A2LUZ2</accession>
<keyword evidence="1" id="KW-0472">Membrane</keyword>
<dbReference type="SUPFAM" id="SSF81321">
    <property type="entry name" value="Family A G protein-coupled receptor-like"/>
    <property type="match status" value="1"/>
</dbReference>
<feature type="transmembrane region" description="Helical" evidence="1">
    <location>
        <begin position="33"/>
        <end position="58"/>
    </location>
</feature>
<gene>
    <name evidence="2" type="ORF">WR25_14877</name>
</gene>
<proteinExistence type="predicted"/>
<dbReference type="Proteomes" id="UP000218231">
    <property type="component" value="Unassembled WGS sequence"/>
</dbReference>
<reference evidence="2 3" key="1">
    <citation type="journal article" date="2017" name="Curr. Biol.">
        <title>Genome architecture and evolution of a unichromosomal asexual nematode.</title>
        <authorList>
            <person name="Fradin H."/>
            <person name="Zegar C."/>
            <person name="Gutwein M."/>
            <person name="Lucas J."/>
            <person name="Kovtun M."/>
            <person name="Corcoran D."/>
            <person name="Baugh L.R."/>
            <person name="Kiontke K."/>
            <person name="Gunsalus K."/>
            <person name="Fitch D.H."/>
            <person name="Piano F."/>
        </authorList>
    </citation>
    <scope>NUCLEOTIDE SEQUENCE [LARGE SCALE GENOMIC DNA]</scope>
    <source>
        <strain evidence="2">PF1309</strain>
    </source>
</reference>
<organism evidence="2 3">
    <name type="scientific">Diploscapter pachys</name>
    <dbReference type="NCBI Taxonomy" id="2018661"/>
    <lineage>
        <taxon>Eukaryota</taxon>
        <taxon>Metazoa</taxon>
        <taxon>Ecdysozoa</taxon>
        <taxon>Nematoda</taxon>
        <taxon>Chromadorea</taxon>
        <taxon>Rhabditida</taxon>
        <taxon>Rhabditina</taxon>
        <taxon>Rhabditomorpha</taxon>
        <taxon>Rhabditoidea</taxon>
        <taxon>Rhabditidae</taxon>
        <taxon>Diploscapter</taxon>
    </lineage>
</organism>
<dbReference type="OrthoDB" id="5839164at2759"/>